<organism evidence="1">
    <name type="scientific">Anguilla anguilla</name>
    <name type="common">European freshwater eel</name>
    <name type="synonym">Muraena anguilla</name>
    <dbReference type="NCBI Taxonomy" id="7936"/>
    <lineage>
        <taxon>Eukaryota</taxon>
        <taxon>Metazoa</taxon>
        <taxon>Chordata</taxon>
        <taxon>Craniata</taxon>
        <taxon>Vertebrata</taxon>
        <taxon>Euteleostomi</taxon>
        <taxon>Actinopterygii</taxon>
        <taxon>Neopterygii</taxon>
        <taxon>Teleostei</taxon>
        <taxon>Anguilliformes</taxon>
        <taxon>Anguillidae</taxon>
        <taxon>Anguilla</taxon>
    </lineage>
</organism>
<proteinExistence type="predicted"/>
<reference evidence="1" key="2">
    <citation type="journal article" date="2015" name="Fish Shellfish Immunol.">
        <title>Early steps in the European eel (Anguilla anguilla)-Vibrio vulnificus interaction in the gills: Role of the RtxA13 toxin.</title>
        <authorList>
            <person name="Callol A."/>
            <person name="Pajuelo D."/>
            <person name="Ebbesson L."/>
            <person name="Teles M."/>
            <person name="MacKenzie S."/>
            <person name="Amaro C."/>
        </authorList>
    </citation>
    <scope>NUCLEOTIDE SEQUENCE</scope>
</reference>
<reference evidence="1" key="1">
    <citation type="submission" date="2014-11" db="EMBL/GenBank/DDBJ databases">
        <authorList>
            <person name="Amaro Gonzalez C."/>
        </authorList>
    </citation>
    <scope>NUCLEOTIDE SEQUENCE</scope>
</reference>
<dbReference type="EMBL" id="GBXM01054325">
    <property type="protein sequence ID" value="JAH54252.1"/>
    <property type="molecule type" value="Transcribed_RNA"/>
</dbReference>
<accession>A0A0E9TLC6</accession>
<evidence type="ECO:0000313" key="1">
    <source>
        <dbReference type="EMBL" id="JAH54252.1"/>
    </source>
</evidence>
<name>A0A0E9TLC6_ANGAN</name>
<protein>
    <submittedName>
        <fullName evidence="1">Uncharacterized protein</fullName>
    </submittedName>
</protein>
<sequence length="9" mass="1092">MNSCFCFLK</sequence>